<dbReference type="AlphaFoldDB" id="E1Y8T2"/>
<protein>
    <submittedName>
        <fullName evidence="1">Uncharacterized protein</fullName>
    </submittedName>
</protein>
<name>E1Y8T2_9BACT</name>
<organism evidence="1">
    <name type="scientific">uncultured Desulfobacterium sp</name>
    <dbReference type="NCBI Taxonomy" id="201089"/>
    <lineage>
        <taxon>Bacteria</taxon>
        <taxon>Pseudomonadati</taxon>
        <taxon>Thermodesulfobacteriota</taxon>
        <taxon>Desulfobacteria</taxon>
        <taxon>Desulfobacterales</taxon>
        <taxon>Desulfobacteriaceae</taxon>
        <taxon>Desulfobacterium</taxon>
        <taxon>environmental samples</taxon>
    </lineage>
</organism>
<evidence type="ECO:0000313" key="1">
    <source>
        <dbReference type="EMBL" id="CBX26976.1"/>
    </source>
</evidence>
<sequence length="280" mass="32252">MALQVKHSQLDIKINDFDSDSRVCMKINPNSEEIIEFNKKHKTRYLKISTSLIGEDSPFLSDFSANFADKNQSLYRYDWIFGLSCLPVEGKNTFWDWKAALRDNNSLKIQFLFDLNKSNLCANDLSAHLLCLYPSKDISSWFDKHSKSISSGLDSLAETTEDYSKTASDVFRISNILTNFISSDDNGKNWYLYRFLDQNSGALGLEWHITKKVIDQFGPLLRGSLIVSFHGQTNKDQKNDTIKLAVRPELGFNEQDDMCYVSPHYNIKEEQFIDIKPKQK</sequence>
<gene>
    <name evidence="1" type="ORF">N47_A10050</name>
</gene>
<dbReference type="EMBL" id="FR695864">
    <property type="protein sequence ID" value="CBX26976.1"/>
    <property type="molecule type" value="Genomic_DNA"/>
</dbReference>
<accession>E1Y8T2</accession>
<proteinExistence type="predicted"/>
<reference evidence="1" key="1">
    <citation type="journal article" date="2011" name="Environ. Microbiol.">
        <title>Genomic insights into the metabolic potential of the polycyclic aromatic hydrocarbon degrading sulfate-reducing Deltaproteobacterium N47.</title>
        <authorList>
            <person name="Bergmann F."/>
            <person name="Selesi D."/>
            <person name="Weinmaier T."/>
            <person name="Tischler P."/>
            <person name="Rattei T."/>
            <person name="Meckenstock R.U."/>
        </authorList>
    </citation>
    <scope>NUCLEOTIDE SEQUENCE</scope>
</reference>